<feature type="domain" description="H15" evidence="5">
    <location>
        <begin position="19"/>
        <end position="94"/>
    </location>
</feature>
<dbReference type="OrthoDB" id="1110759at2759"/>
<feature type="compositionally biased region" description="Low complexity" evidence="4">
    <location>
        <begin position="145"/>
        <end position="183"/>
    </location>
</feature>
<feature type="region of interest" description="Disordered" evidence="4">
    <location>
        <begin position="1"/>
        <end position="20"/>
    </location>
</feature>
<dbReference type="SMART" id="SM00526">
    <property type="entry name" value="H15"/>
    <property type="match status" value="1"/>
</dbReference>
<feature type="compositionally biased region" description="Basic and acidic residues" evidence="4">
    <location>
        <begin position="73"/>
        <end position="84"/>
    </location>
</feature>
<sequence length="229" mass="23194">MPPKKTGTPKAKVAAAGPQHASYQDMVKEAIVNLKERNGSSRQAIKKYIQANNNLGSTSDASFTNHISKALKSGEENGVFERPKGASGPVKLKKPAAKVAAPAKPAAAATKPKTAEKKAAAPKKTTATAKKVAAPKKATGRPKKTAAAAAAAAPKAKAAASKPKANASKPRAAPAVVEKPAVVLGKTKSGRVTKSTAPQAKPAAKKAAAKKATPKKKAATPKKATPKKA</sequence>
<evidence type="ECO:0000256" key="3">
    <source>
        <dbReference type="RuleBase" id="RU003894"/>
    </source>
</evidence>
<dbReference type="GO" id="GO:0005634">
    <property type="term" value="C:nucleus"/>
    <property type="evidence" value="ECO:0007669"/>
    <property type="project" value="UniProtKB-SubCell"/>
</dbReference>
<evidence type="ECO:0000313" key="6">
    <source>
        <dbReference type="EMBL" id="TID13967.1"/>
    </source>
</evidence>
<feature type="compositionally biased region" description="Low complexity" evidence="4">
    <location>
        <begin position="193"/>
        <end position="202"/>
    </location>
</feature>
<feature type="region of interest" description="Disordered" evidence="4">
    <location>
        <begin position="73"/>
        <end position="229"/>
    </location>
</feature>
<dbReference type="GO" id="GO:0006334">
    <property type="term" value="P:nucleosome assembly"/>
    <property type="evidence" value="ECO:0007669"/>
    <property type="project" value="InterPro"/>
</dbReference>
<feature type="compositionally biased region" description="Low complexity" evidence="4">
    <location>
        <begin position="97"/>
        <end position="112"/>
    </location>
</feature>
<dbReference type="GO" id="GO:0003677">
    <property type="term" value="F:DNA binding"/>
    <property type="evidence" value="ECO:0007669"/>
    <property type="project" value="UniProtKB-KW"/>
</dbReference>
<dbReference type="InterPro" id="IPR036388">
    <property type="entry name" value="WH-like_DNA-bd_sf"/>
</dbReference>
<dbReference type="PRINTS" id="PR00624">
    <property type="entry name" value="HISTONEH5"/>
</dbReference>
<dbReference type="InterPro" id="IPR036390">
    <property type="entry name" value="WH_DNA-bd_sf"/>
</dbReference>
<dbReference type="SUPFAM" id="SSF46785">
    <property type="entry name" value="Winged helix' DNA-binding domain"/>
    <property type="match status" value="1"/>
</dbReference>
<dbReference type="InterPro" id="IPR005819">
    <property type="entry name" value="H1/H5"/>
</dbReference>
<feature type="compositionally biased region" description="Low complexity" evidence="4">
    <location>
        <begin position="122"/>
        <end position="137"/>
    </location>
</feature>
<dbReference type="Gene3D" id="1.10.10.10">
    <property type="entry name" value="Winged helix-like DNA-binding domain superfamily/Winged helix DNA-binding domain"/>
    <property type="match status" value="1"/>
</dbReference>
<dbReference type="STRING" id="86259.A0A4Z1NHE8"/>
<organism evidence="6 7">
    <name type="scientific">Venturia nashicola</name>
    <dbReference type="NCBI Taxonomy" id="86259"/>
    <lineage>
        <taxon>Eukaryota</taxon>
        <taxon>Fungi</taxon>
        <taxon>Dikarya</taxon>
        <taxon>Ascomycota</taxon>
        <taxon>Pezizomycotina</taxon>
        <taxon>Dothideomycetes</taxon>
        <taxon>Pleosporomycetidae</taxon>
        <taxon>Venturiales</taxon>
        <taxon>Venturiaceae</taxon>
        <taxon>Venturia</taxon>
    </lineage>
</organism>
<evidence type="ECO:0000256" key="1">
    <source>
        <dbReference type="ARBA" id="ARBA00020833"/>
    </source>
</evidence>
<evidence type="ECO:0000256" key="2">
    <source>
        <dbReference type="ARBA" id="ARBA00023125"/>
    </source>
</evidence>
<dbReference type="CDD" id="cd00073">
    <property type="entry name" value="H15"/>
    <property type="match status" value="1"/>
</dbReference>
<dbReference type="AlphaFoldDB" id="A0A4Z1NHE8"/>
<keyword evidence="2 3" id="KW-0238">DNA-binding</keyword>
<dbReference type="Pfam" id="PF00538">
    <property type="entry name" value="Linker_histone"/>
    <property type="match status" value="1"/>
</dbReference>
<accession>A0A4Z1NHE8</accession>
<evidence type="ECO:0000313" key="7">
    <source>
        <dbReference type="Proteomes" id="UP000298493"/>
    </source>
</evidence>
<dbReference type="Proteomes" id="UP000298493">
    <property type="component" value="Unassembled WGS sequence"/>
</dbReference>
<dbReference type="GO" id="GO:0030527">
    <property type="term" value="F:structural constituent of chromatin"/>
    <property type="evidence" value="ECO:0007669"/>
    <property type="project" value="InterPro"/>
</dbReference>
<dbReference type="InterPro" id="IPR005818">
    <property type="entry name" value="Histone_H1/H5_H15"/>
</dbReference>
<reference evidence="6 7" key="1">
    <citation type="submission" date="2019-04" db="EMBL/GenBank/DDBJ databases">
        <title>High contiguity whole genome sequence and gene annotation resource for two Venturia nashicola isolates.</title>
        <authorList>
            <person name="Prokchorchik M."/>
            <person name="Won K."/>
            <person name="Lee Y."/>
            <person name="Choi E.D."/>
            <person name="Segonzac C."/>
            <person name="Sohn K.H."/>
        </authorList>
    </citation>
    <scope>NUCLEOTIDE SEQUENCE [LARGE SCALE GENOMIC DNA]</scope>
    <source>
        <strain evidence="6 7">PRI2</strain>
    </source>
</reference>
<name>A0A4Z1NHE8_9PEZI</name>
<keyword evidence="3" id="KW-0539">Nucleus</keyword>
<protein>
    <recommendedName>
        <fullName evidence="1">Histone H1</fullName>
    </recommendedName>
</protein>
<dbReference type="EMBL" id="SNSC02000024">
    <property type="protein sequence ID" value="TID13967.1"/>
    <property type="molecule type" value="Genomic_DNA"/>
</dbReference>
<dbReference type="PROSITE" id="PS51504">
    <property type="entry name" value="H15"/>
    <property type="match status" value="1"/>
</dbReference>
<proteinExistence type="inferred from homology"/>
<dbReference type="GO" id="GO:0000786">
    <property type="term" value="C:nucleosome"/>
    <property type="evidence" value="ECO:0007669"/>
    <property type="project" value="InterPro"/>
</dbReference>
<comment type="caution">
    <text evidence="6">The sequence shown here is derived from an EMBL/GenBank/DDBJ whole genome shotgun (WGS) entry which is preliminary data.</text>
</comment>
<comment type="similarity">
    <text evidence="3">Belongs to the histone H1/H5 family.</text>
</comment>
<gene>
    <name evidence="6" type="ORF">E6O75_ATG07199</name>
</gene>
<keyword evidence="7" id="KW-1185">Reference proteome</keyword>
<keyword evidence="3" id="KW-0158">Chromosome</keyword>
<comment type="subcellular location">
    <subcellularLocation>
        <location evidence="3">Nucleus</location>
    </subcellularLocation>
</comment>
<feature type="compositionally biased region" description="Basic residues" evidence="4">
    <location>
        <begin position="203"/>
        <end position="229"/>
    </location>
</feature>
<evidence type="ECO:0000259" key="5">
    <source>
        <dbReference type="PROSITE" id="PS51504"/>
    </source>
</evidence>
<evidence type="ECO:0000256" key="4">
    <source>
        <dbReference type="SAM" id="MobiDB-lite"/>
    </source>
</evidence>